<feature type="transmembrane region" description="Helical" evidence="1">
    <location>
        <begin position="175"/>
        <end position="206"/>
    </location>
</feature>
<organism evidence="2 3">
    <name type="scientific">Brachyspira catarrhinii</name>
    <dbReference type="NCBI Taxonomy" id="2528966"/>
    <lineage>
        <taxon>Bacteria</taxon>
        <taxon>Pseudomonadati</taxon>
        <taxon>Spirochaetota</taxon>
        <taxon>Spirochaetia</taxon>
        <taxon>Brachyspirales</taxon>
        <taxon>Brachyspiraceae</taxon>
        <taxon>Brachyspira</taxon>
    </lineage>
</organism>
<dbReference type="Proteomes" id="UP000310168">
    <property type="component" value="Unassembled WGS sequence"/>
</dbReference>
<keyword evidence="1" id="KW-0472">Membrane</keyword>
<dbReference type="EMBL" id="SJDU01000179">
    <property type="protein sequence ID" value="TKZ35027.1"/>
    <property type="molecule type" value="Genomic_DNA"/>
</dbReference>
<gene>
    <name evidence="2" type="ORF">EZH24_07425</name>
</gene>
<evidence type="ECO:0000313" key="3">
    <source>
        <dbReference type="Proteomes" id="UP000310168"/>
    </source>
</evidence>
<dbReference type="RefSeq" id="WP_137998486.1">
    <property type="nucleotide sequence ID" value="NZ_SJDU01000179.1"/>
</dbReference>
<feature type="transmembrane region" description="Helical" evidence="1">
    <location>
        <begin position="332"/>
        <end position="354"/>
    </location>
</feature>
<feature type="transmembrane region" description="Helical" evidence="1">
    <location>
        <begin position="146"/>
        <end position="163"/>
    </location>
</feature>
<comment type="caution">
    <text evidence="2">The sequence shown here is derived from an EMBL/GenBank/DDBJ whole genome shotgun (WGS) entry which is preliminary data.</text>
</comment>
<keyword evidence="1" id="KW-0812">Transmembrane</keyword>
<feature type="transmembrane region" description="Helical" evidence="1">
    <location>
        <begin position="392"/>
        <end position="413"/>
    </location>
</feature>
<keyword evidence="1" id="KW-1133">Transmembrane helix</keyword>
<proteinExistence type="predicted"/>
<name>A0ABY2TQ89_9SPIR</name>
<feature type="transmembrane region" description="Helical" evidence="1">
    <location>
        <begin position="360"/>
        <end position="380"/>
    </location>
</feature>
<feature type="transmembrane region" description="Helical" evidence="1">
    <location>
        <begin position="6"/>
        <end position="24"/>
    </location>
</feature>
<evidence type="ECO:0008006" key="4">
    <source>
        <dbReference type="Google" id="ProtNLM"/>
    </source>
</evidence>
<feature type="transmembrane region" description="Helical" evidence="1">
    <location>
        <begin position="293"/>
        <end position="320"/>
    </location>
</feature>
<protein>
    <recommendedName>
        <fullName evidence="4">Glycosyltransferase RgtA/B/C/D-like domain-containing protein</fullName>
    </recommendedName>
</protein>
<accession>A0ABY2TQ89</accession>
<evidence type="ECO:0000313" key="2">
    <source>
        <dbReference type="EMBL" id="TKZ35027.1"/>
    </source>
</evidence>
<feature type="transmembrane region" description="Helical" evidence="1">
    <location>
        <begin position="96"/>
        <end position="114"/>
    </location>
</feature>
<evidence type="ECO:0000256" key="1">
    <source>
        <dbReference type="SAM" id="Phobius"/>
    </source>
</evidence>
<feature type="transmembrane region" description="Helical" evidence="1">
    <location>
        <begin position="120"/>
        <end position="139"/>
    </location>
</feature>
<sequence length="524" mass="61615">MKLYSISLIVISAILCLFISLYAIDKRYIGMDQVQHFYDMKKWNDKGKLPTTGARFIASSIIDGEFTTPRVPGGAYYIFYTLFYKLANDNLIKARIINFIFGFLILSIFLIWFYKKFGIFTTSIMTSLVLCNPYVIMSITDFWNPNITLIFSFLFFVLLFEYIDSSNEKIKKLSAIFIFPILAVMAQGHFVVFFSMIPTIIVYLIIRFKNTKNYLLYWSLGVFISFLLYLPYIISEFQSGFNNINLAMNIRDSLNKIPFPQIYALIIFPTNEMSSLIGTRFNSILYFWTKDGVYIYSLIFLFLSLLLSVFMFFYSIFVFVKNKKLLKNTNKTLKEIFFIFLIFIPITILSFIIFRSKSGTFHYLYSAFSISFITFIIFFKINENRLKNNVKILISVFFVLNSFAVFLEVYRYIKLFQEPRSEKVLYDVANFIKNDSKGKKLAIYDNFSGIVNKQFEDIFKIYFKDVNLNISSNPDILYAVRDNIVRENWDDNRNNNEMKYLIDNNASKLTNIGGYTIYKFPKIP</sequence>
<feature type="transmembrane region" description="Helical" evidence="1">
    <location>
        <begin position="215"/>
        <end position="234"/>
    </location>
</feature>
<reference evidence="2 3" key="1">
    <citation type="journal article" date="2019" name="Anaerobe">
        <title>Brachyspira catarrhinii sp. nov., an anaerobic intestinal spirochaete isolated from vervet monkeys may have been misidentified as Brachyspira aalborgi in previous studies.</title>
        <authorList>
            <person name="Phillips N.D."/>
            <person name="La T."/>
            <person name="Hampson D.J."/>
        </authorList>
    </citation>
    <scope>NUCLEOTIDE SEQUENCE [LARGE SCALE GENOMIC DNA]</scope>
    <source>
        <strain evidence="2 3">Z12</strain>
    </source>
</reference>
<keyword evidence="3" id="KW-1185">Reference proteome</keyword>